<name>A0A813TJA5_9BILA</name>
<proteinExistence type="predicted"/>
<dbReference type="Pfam" id="PF13450">
    <property type="entry name" value="NAD_binding_8"/>
    <property type="match status" value="1"/>
</dbReference>
<dbReference type="Gene3D" id="3.50.50.60">
    <property type="entry name" value="FAD/NAD(P)-binding domain"/>
    <property type="match status" value="1"/>
</dbReference>
<dbReference type="Gene3D" id="3.90.660.10">
    <property type="match status" value="1"/>
</dbReference>
<dbReference type="Proteomes" id="UP000663864">
    <property type="component" value="Unassembled WGS sequence"/>
</dbReference>
<dbReference type="AlphaFoldDB" id="A0A813TJA5"/>
<dbReference type="SUPFAM" id="SSF51905">
    <property type="entry name" value="FAD/NAD(P)-binding domain"/>
    <property type="match status" value="1"/>
</dbReference>
<dbReference type="Proteomes" id="UP000663836">
    <property type="component" value="Unassembled WGS sequence"/>
</dbReference>
<sequence length="351" mass="39785">MRVILIGAGISNALISFLLRRQYGPAIKLIVFDKDKSVGGRMTTSCDSEGNHHCFIDMGAQYLTLTKSNSTTTKLFQQLIDDHVIELLDKQNTIGMRENPDKIDYMAPRGIASVVRYFFEQAVVEINLSKHITKIDLDSTNNKCVISTNEEKLDEAEVVIVTVPVPQVLTQFKGSIAQLIDDKKEVKDKLGQVKYSSRFAVGLYYPTSIINLNIPWRIYYVDKNENDCLRYLAIDNAKRNKNEPPFSLIAHTNVDFGAKYIEADTRIIGEQIKENIFQFLPELPRDINNTKYHKWKYSQVIQSYPDTPGYVLLNEHPLLVLAGDSFAAESTFEGCIEAAIETAKKICELFN</sequence>
<reference evidence="2" key="1">
    <citation type="submission" date="2021-02" db="EMBL/GenBank/DDBJ databases">
        <authorList>
            <person name="Nowell W R."/>
        </authorList>
    </citation>
    <scope>NUCLEOTIDE SEQUENCE</scope>
</reference>
<dbReference type="GO" id="GO:0016651">
    <property type="term" value="F:oxidoreductase activity, acting on NAD(P)H"/>
    <property type="evidence" value="ECO:0007669"/>
    <property type="project" value="InterPro"/>
</dbReference>
<feature type="domain" description="Amine oxidase" evidence="1">
    <location>
        <begin position="105"/>
        <end position="346"/>
    </location>
</feature>
<dbReference type="PANTHER" id="PTHR23357">
    <property type="entry name" value="RENALASE"/>
    <property type="match status" value="1"/>
</dbReference>
<dbReference type="InterPro" id="IPR036188">
    <property type="entry name" value="FAD/NAD-bd_sf"/>
</dbReference>
<dbReference type="EMBL" id="CAJNOT010000059">
    <property type="protein sequence ID" value="CAF0810550.1"/>
    <property type="molecule type" value="Genomic_DNA"/>
</dbReference>
<evidence type="ECO:0000313" key="4">
    <source>
        <dbReference type="Proteomes" id="UP000663864"/>
    </source>
</evidence>
<dbReference type="InterPro" id="IPR040174">
    <property type="entry name" value="RNLS"/>
</dbReference>
<dbReference type="Pfam" id="PF01593">
    <property type="entry name" value="Amino_oxidase"/>
    <property type="match status" value="1"/>
</dbReference>
<comment type="caution">
    <text evidence="2">The sequence shown here is derived from an EMBL/GenBank/DDBJ whole genome shotgun (WGS) entry which is preliminary data.</text>
</comment>
<evidence type="ECO:0000313" key="3">
    <source>
        <dbReference type="EMBL" id="CAF3688334.1"/>
    </source>
</evidence>
<organism evidence="2 4">
    <name type="scientific">Rotaria sordida</name>
    <dbReference type="NCBI Taxonomy" id="392033"/>
    <lineage>
        <taxon>Eukaryota</taxon>
        <taxon>Metazoa</taxon>
        <taxon>Spiralia</taxon>
        <taxon>Gnathifera</taxon>
        <taxon>Rotifera</taxon>
        <taxon>Eurotatoria</taxon>
        <taxon>Bdelloidea</taxon>
        <taxon>Philodinida</taxon>
        <taxon>Philodinidae</taxon>
        <taxon>Rotaria</taxon>
    </lineage>
</organism>
<dbReference type="PANTHER" id="PTHR23357:SF1">
    <property type="entry name" value="RENALASE"/>
    <property type="match status" value="1"/>
</dbReference>
<protein>
    <recommendedName>
        <fullName evidence="1">Amine oxidase domain-containing protein</fullName>
    </recommendedName>
</protein>
<evidence type="ECO:0000259" key="1">
    <source>
        <dbReference type="Pfam" id="PF01593"/>
    </source>
</evidence>
<dbReference type="InterPro" id="IPR002937">
    <property type="entry name" value="Amino_oxidase"/>
</dbReference>
<gene>
    <name evidence="3" type="ORF">JBS370_LOCUS8675</name>
    <name evidence="2" type="ORF">ZHD862_LOCUS2888</name>
</gene>
<dbReference type="GO" id="GO:0005576">
    <property type="term" value="C:extracellular region"/>
    <property type="evidence" value="ECO:0007669"/>
    <property type="project" value="TreeGrafter"/>
</dbReference>
<evidence type="ECO:0000313" key="2">
    <source>
        <dbReference type="EMBL" id="CAF0810550.1"/>
    </source>
</evidence>
<dbReference type="EMBL" id="CAJOBD010000560">
    <property type="protein sequence ID" value="CAF3688334.1"/>
    <property type="molecule type" value="Genomic_DNA"/>
</dbReference>
<accession>A0A813TJA5</accession>